<keyword evidence="1" id="KW-0472">Membrane</keyword>
<organism evidence="2 3">
    <name type="scientific">Antrihabitans stalactiti</name>
    <dbReference type="NCBI Taxonomy" id="2584121"/>
    <lineage>
        <taxon>Bacteria</taxon>
        <taxon>Bacillati</taxon>
        <taxon>Actinomycetota</taxon>
        <taxon>Actinomycetes</taxon>
        <taxon>Mycobacteriales</taxon>
        <taxon>Nocardiaceae</taxon>
        <taxon>Antrihabitans</taxon>
    </lineage>
</organism>
<gene>
    <name evidence="2" type="ORF">FGL95_02115</name>
</gene>
<keyword evidence="1" id="KW-0812">Transmembrane</keyword>
<sequence>MNTWLVRGLAMTGVLTLARLALDVTMEQWPAHDVALRYIGLSCVISMAATWGFADGRRKRLQYPDRPERGPDLTMIWLAGGAFAGFATAALAWLLGQSGNSLLFELTAGAAWSLLLVFVAAMIGAAVGTIRANRQAPA</sequence>
<dbReference type="RefSeq" id="WP_169584523.1">
    <property type="nucleotide sequence ID" value="NZ_VCQU01000001.1"/>
</dbReference>
<name>A0A848K3W8_9NOCA</name>
<protein>
    <submittedName>
        <fullName evidence="2">Uncharacterized protein</fullName>
    </submittedName>
</protein>
<dbReference type="NCBIfam" id="NF037996">
    <property type="entry name" value="B-4DMT"/>
    <property type="match status" value="1"/>
</dbReference>
<dbReference type="EMBL" id="VCQU01000001">
    <property type="protein sequence ID" value="NMN93835.1"/>
    <property type="molecule type" value="Genomic_DNA"/>
</dbReference>
<reference evidence="2 3" key="1">
    <citation type="submission" date="2019-05" db="EMBL/GenBank/DDBJ databases">
        <authorList>
            <person name="Lee S.D."/>
        </authorList>
    </citation>
    <scope>NUCLEOTIDE SEQUENCE [LARGE SCALE GENOMIC DNA]</scope>
    <source>
        <strain evidence="2 3">YC2-7</strain>
    </source>
</reference>
<accession>A0A848K3W8</accession>
<feature type="transmembrane region" description="Helical" evidence="1">
    <location>
        <begin position="108"/>
        <end position="130"/>
    </location>
</feature>
<comment type="caution">
    <text evidence="2">The sequence shown here is derived from an EMBL/GenBank/DDBJ whole genome shotgun (WGS) entry which is preliminary data.</text>
</comment>
<keyword evidence="3" id="KW-1185">Reference proteome</keyword>
<proteinExistence type="predicted"/>
<reference evidence="2 3" key="2">
    <citation type="submission" date="2020-06" db="EMBL/GenBank/DDBJ databases">
        <title>Antribacter stalactiti gen. nov., sp. nov., a new member of the family Nacardiaceae isolated from a cave.</title>
        <authorList>
            <person name="Kim I.S."/>
        </authorList>
    </citation>
    <scope>NUCLEOTIDE SEQUENCE [LARGE SCALE GENOMIC DNA]</scope>
    <source>
        <strain evidence="2 3">YC2-7</strain>
    </source>
</reference>
<evidence type="ECO:0000313" key="3">
    <source>
        <dbReference type="Proteomes" id="UP000535543"/>
    </source>
</evidence>
<dbReference type="AlphaFoldDB" id="A0A848K3W8"/>
<evidence type="ECO:0000313" key="2">
    <source>
        <dbReference type="EMBL" id="NMN93835.1"/>
    </source>
</evidence>
<dbReference type="Proteomes" id="UP000535543">
    <property type="component" value="Unassembled WGS sequence"/>
</dbReference>
<evidence type="ECO:0000256" key="1">
    <source>
        <dbReference type="SAM" id="Phobius"/>
    </source>
</evidence>
<dbReference type="InterPro" id="IPR047958">
    <property type="entry name" value="B-4DMT-like"/>
</dbReference>
<feature type="transmembrane region" description="Helical" evidence="1">
    <location>
        <begin position="36"/>
        <end position="54"/>
    </location>
</feature>
<feature type="transmembrane region" description="Helical" evidence="1">
    <location>
        <begin position="75"/>
        <end position="96"/>
    </location>
</feature>
<keyword evidence="1" id="KW-1133">Transmembrane helix</keyword>